<evidence type="ECO:0000256" key="2">
    <source>
        <dbReference type="ARBA" id="ARBA00007208"/>
    </source>
</evidence>
<dbReference type="Pfam" id="PF01203">
    <property type="entry name" value="T2SSN"/>
    <property type="match status" value="1"/>
</dbReference>
<keyword evidence="5" id="KW-1003">Cell membrane</keyword>
<proteinExistence type="inferred from homology"/>
<feature type="transmembrane region" description="Helical" evidence="11">
    <location>
        <begin position="23"/>
        <end position="48"/>
    </location>
</feature>
<comment type="similarity">
    <text evidence="2">Belongs to the GSP N family.</text>
</comment>
<evidence type="ECO:0000256" key="10">
    <source>
        <dbReference type="ARBA" id="ARBA00030772"/>
    </source>
</evidence>
<evidence type="ECO:0000256" key="9">
    <source>
        <dbReference type="ARBA" id="ARBA00023136"/>
    </source>
</evidence>
<protein>
    <recommendedName>
        <fullName evidence="3">Type II secretion system protein N</fullName>
    </recommendedName>
    <alternativeName>
        <fullName evidence="10">General secretion pathway protein N</fullName>
    </alternativeName>
</protein>
<keyword evidence="4" id="KW-0813">Transport</keyword>
<keyword evidence="7 11" id="KW-0812">Transmembrane</keyword>
<keyword evidence="11" id="KW-1133">Transmembrane helix</keyword>
<dbReference type="EMBL" id="VHSG01000007">
    <property type="protein sequence ID" value="TQV82506.1"/>
    <property type="molecule type" value="Genomic_DNA"/>
</dbReference>
<evidence type="ECO:0000256" key="3">
    <source>
        <dbReference type="ARBA" id="ARBA00021563"/>
    </source>
</evidence>
<organism evidence="12 13">
    <name type="scientific">Exilibacterium tricleocarpae</name>
    <dbReference type="NCBI Taxonomy" id="2591008"/>
    <lineage>
        <taxon>Bacteria</taxon>
        <taxon>Pseudomonadati</taxon>
        <taxon>Pseudomonadota</taxon>
        <taxon>Gammaproteobacteria</taxon>
        <taxon>Cellvibrionales</taxon>
        <taxon>Cellvibrionaceae</taxon>
        <taxon>Exilibacterium</taxon>
    </lineage>
</organism>
<dbReference type="GO" id="GO:0005886">
    <property type="term" value="C:plasma membrane"/>
    <property type="evidence" value="ECO:0007669"/>
    <property type="project" value="UniProtKB-SubCell"/>
</dbReference>
<reference evidence="12 13" key="1">
    <citation type="submission" date="2019-06" db="EMBL/GenBank/DDBJ databases">
        <title>Whole genome sequence for Cellvibrionaceae sp. R142.</title>
        <authorList>
            <person name="Wang G."/>
        </authorList>
    </citation>
    <scope>NUCLEOTIDE SEQUENCE [LARGE SCALE GENOMIC DNA]</scope>
    <source>
        <strain evidence="12 13">R142</strain>
    </source>
</reference>
<comment type="subcellular location">
    <subcellularLocation>
        <location evidence="1">Cell inner membrane</location>
    </subcellularLocation>
</comment>
<keyword evidence="8" id="KW-0653">Protein transport</keyword>
<dbReference type="Proteomes" id="UP000319732">
    <property type="component" value="Unassembled WGS sequence"/>
</dbReference>
<dbReference type="GO" id="GO:0015628">
    <property type="term" value="P:protein secretion by the type II secretion system"/>
    <property type="evidence" value="ECO:0007669"/>
    <property type="project" value="InterPro"/>
</dbReference>
<evidence type="ECO:0000256" key="8">
    <source>
        <dbReference type="ARBA" id="ARBA00022927"/>
    </source>
</evidence>
<accession>A0A545TZ60</accession>
<evidence type="ECO:0000256" key="5">
    <source>
        <dbReference type="ARBA" id="ARBA00022475"/>
    </source>
</evidence>
<evidence type="ECO:0000256" key="7">
    <source>
        <dbReference type="ARBA" id="ARBA00022692"/>
    </source>
</evidence>
<sequence>MTDTATGADADEKRLRQLPIKRAHWIIAAVLLWLGMVLTSIPAAWGAWLLQSLTPLQMGQVSGSFWSGRAASAAVQIEGQVLPLGTLRWQFRPLSLLWLQPCVDFETALQRQKLSGRGCGGPAGWRLADGEFNGAAALLSLWWQELQLDGDLSVQIQSAKGDGPNLGAIDGNINWRGARFQYGRTWMSLGSFAAKLKEDGEGGVNAEVFDLDGPIELRLQVNARETLSFSGTIKPREGAPAPLFQALPMIGERGADGGYAVSWSF</sequence>
<evidence type="ECO:0000256" key="4">
    <source>
        <dbReference type="ARBA" id="ARBA00022448"/>
    </source>
</evidence>
<evidence type="ECO:0000313" key="13">
    <source>
        <dbReference type="Proteomes" id="UP000319732"/>
    </source>
</evidence>
<evidence type="ECO:0000256" key="6">
    <source>
        <dbReference type="ARBA" id="ARBA00022519"/>
    </source>
</evidence>
<dbReference type="InterPro" id="IPR022792">
    <property type="entry name" value="T2SS_protein-GspN"/>
</dbReference>
<dbReference type="AlphaFoldDB" id="A0A545TZ60"/>
<dbReference type="GO" id="GO:0015627">
    <property type="term" value="C:type II protein secretion system complex"/>
    <property type="evidence" value="ECO:0007669"/>
    <property type="project" value="InterPro"/>
</dbReference>
<keyword evidence="13" id="KW-1185">Reference proteome</keyword>
<dbReference type="OrthoDB" id="6118198at2"/>
<evidence type="ECO:0000256" key="11">
    <source>
        <dbReference type="SAM" id="Phobius"/>
    </source>
</evidence>
<evidence type="ECO:0000256" key="1">
    <source>
        <dbReference type="ARBA" id="ARBA00004533"/>
    </source>
</evidence>
<keyword evidence="9 11" id="KW-0472">Membrane</keyword>
<keyword evidence="6" id="KW-0997">Cell inner membrane</keyword>
<gene>
    <name evidence="12" type="ORF">FKG94_07150</name>
</gene>
<evidence type="ECO:0000313" key="12">
    <source>
        <dbReference type="EMBL" id="TQV82506.1"/>
    </source>
</evidence>
<dbReference type="RefSeq" id="WP_142903522.1">
    <property type="nucleotide sequence ID" value="NZ_ML660090.1"/>
</dbReference>
<comment type="caution">
    <text evidence="12">The sequence shown here is derived from an EMBL/GenBank/DDBJ whole genome shotgun (WGS) entry which is preliminary data.</text>
</comment>
<name>A0A545TZ60_9GAMM</name>